<gene>
    <name evidence="2" type="ORF">GPM918_LOCUS8002</name>
    <name evidence="3" type="ORF">OVA965_LOCUS31543</name>
    <name evidence="4" type="ORF">SRO942_LOCUS8002</name>
    <name evidence="5" type="ORF">TMI583_LOCUS32376</name>
</gene>
<sequence length="382" mass="44486">GSELNRNYRREKMLRRLLSSIKDKFKEIAEEKFGVDFRRFDKEDMLLFPDIGFQSQINSDNWNLVCHGWRYEGSKRNKFLGLSISSIGEAIAYLVSNAEQILYLNDTIQRDRIKPFLVEDESHEVIKINIGKSSHIARTDNEGQFRLDLTYSNDDVNQLKKDDIISYTAIGDNGDSQEGVIRLIERNGLSIISDIDDTIKISEVLDKIRLIANTFIHPFKPVLGMADLYQQWKTRYNCSFHYLSAMPDQLYILTQEFINNNNFPNGSFHMRHFHWASKSIFNFVHSQSTFNHKLTYLRYFLSNTLRQFILVGDSGEKDPEVYGVITREYPERIRAIFIRQVSGSLASEERFSAAFENIPKAKWMVFDDPKQVPIDLIIPPRA</sequence>
<dbReference type="GO" id="GO:0008195">
    <property type="term" value="F:phosphatidate phosphatase activity"/>
    <property type="evidence" value="ECO:0007669"/>
    <property type="project" value="InterPro"/>
</dbReference>
<dbReference type="EMBL" id="CAJOBC010001353">
    <property type="protein sequence ID" value="CAF3673433.1"/>
    <property type="molecule type" value="Genomic_DNA"/>
</dbReference>
<dbReference type="EMBL" id="CAJNOK010023816">
    <property type="protein sequence ID" value="CAF1368129.1"/>
    <property type="molecule type" value="Genomic_DNA"/>
</dbReference>
<dbReference type="Pfam" id="PF09949">
    <property type="entry name" value="APP1_cat"/>
    <property type="match status" value="1"/>
</dbReference>
<dbReference type="Proteomes" id="UP000681722">
    <property type="component" value="Unassembled WGS sequence"/>
</dbReference>
<reference evidence="2" key="1">
    <citation type="submission" date="2021-02" db="EMBL/GenBank/DDBJ databases">
        <authorList>
            <person name="Nowell W R."/>
        </authorList>
    </citation>
    <scope>NUCLEOTIDE SEQUENCE</scope>
</reference>
<accession>A0A813YT80</accession>
<evidence type="ECO:0000313" key="5">
    <source>
        <dbReference type="EMBL" id="CAF4177406.1"/>
    </source>
</evidence>
<name>A0A813YT80_9BILA</name>
<dbReference type="Proteomes" id="UP000663829">
    <property type="component" value="Unassembled WGS sequence"/>
</dbReference>
<evidence type="ECO:0000313" key="6">
    <source>
        <dbReference type="Proteomes" id="UP000663829"/>
    </source>
</evidence>
<dbReference type="Proteomes" id="UP000677228">
    <property type="component" value="Unassembled WGS sequence"/>
</dbReference>
<proteinExistence type="predicted"/>
<dbReference type="Proteomes" id="UP000682733">
    <property type="component" value="Unassembled WGS sequence"/>
</dbReference>
<dbReference type="EMBL" id="CAJOBA010045476">
    <property type="protein sequence ID" value="CAF4177406.1"/>
    <property type="molecule type" value="Genomic_DNA"/>
</dbReference>
<feature type="domain" description="Phosphatidate phosphatase APP1 catalytic" evidence="1">
    <location>
        <begin position="190"/>
        <end position="340"/>
    </location>
</feature>
<evidence type="ECO:0000313" key="3">
    <source>
        <dbReference type="EMBL" id="CAF1368129.1"/>
    </source>
</evidence>
<dbReference type="InterPro" id="IPR052935">
    <property type="entry name" value="Mg2+_PAP"/>
</dbReference>
<dbReference type="AlphaFoldDB" id="A0A813YT80"/>
<dbReference type="EMBL" id="CAJNOQ010001353">
    <property type="protein sequence ID" value="CAF0888677.1"/>
    <property type="molecule type" value="Genomic_DNA"/>
</dbReference>
<evidence type="ECO:0000313" key="4">
    <source>
        <dbReference type="EMBL" id="CAF3673433.1"/>
    </source>
</evidence>
<comment type="caution">
    <text evidence="2">The sequence shown here is derived from an EMBL/GenBank/DDBJ whole genome shotgun (WGS) entry which is preliminary data.</text>
</comment>
<feature type="non-terminal residue" evidence="2">
    <location>
        <position position="382"/>
    </location>
</feature>
<dbReference type="OrthoDB" id="2117591at2759"/>
<protein>
    <recommendedName>
        <fullName evidence="1">Phosphatidate phosphatase APP1 catalytic domain-containing protein</fullName>
    </recommendedName>
</protein>
<dbReference type="InterPro" id="IPR019236">
    <property type="entry name" value="APP1_cat"/>
</dbReference>
<dbReference type="PANTHER" id="PTHR28208:SF1">
    <property type="entry name" value="FILAMENT ORGANIZATION PROTEIN APP1-LIKE, PUTATIVE (AFU_ORTHOLOGUE AFUA_1G06650)-RELATED"/>
    <property type="match status" value="1"/>
</dbReference>
<evidence type="ECO:0000259" key="1">
    <source>
        <dbReference type="Pfam" id="PF09949"/>
    </source>
</evidence>
<keyword evidence="6" id="KW-1185">Reference proteome</keyword>
<dbReference type="PANTHER" id="PTHR28208">
    <property type="entry name" value="PHOSPHATIDATE PHOSPHATASE APP1"/>
    <property type="match status" value="1"/>
</dbReference>
<evidence type="ECO:0000313" key="2">
    <source>
        <dbReference type="EMBL" id="CAF0888677.1"/>
    </source>
</evidence>
<organism evidence="2 6">
    <name type="scientific">Didymodactylos carnosus</name>
    <dbReference type="NCBI Taxonomy" id="1234261"/>
    <lineage>
        <taxon>Eukaryota</taxon>
        <taxon>Metazoa</taxon>
        <taxon>Spiralia</taxon>
        <taxon>Gnathifera</taxon>
        <taxon>Rotifera</taxon>
        <taxon>Eurotatoria</taxon>
        <taxon>Bdelloidea</taxon>
        <taxon>Philodinida</taxon>
        <taxon>Philodinidae</taxon>
        <taxon>Didymodactylos</taxon>
    </lineage>
</organism>